<accession>A0AA38SSZ2</accession>
<sequence length="769" mass="87329">MNAHVRSICTRPGRKYLVGKCQFVDLVNTDKFSVHELNAMMKEIGYTDDDVATFYHFKIPGSNLDYGLRGNDLDVFELVKESSGNLSIITRMSKVVIEEIATQEASLGPEGSPELSMSKKKVGQTSNCKKRLMLDWVDPKDSSMVSELGKGVCGVNEQQQPPTDDLDDDFINEDEFDNLFNGIDATYNEQQQPPRDDFDEGSHDDLQDDNGKDGVEVEMEDFDDNVGFMQDDVLNNEMGDYYNNTDEEGMEERVEYLKKLRAERGSNAKKIVLSTSMLDRRQIVFVKNDASRIRAICWGTIPELGGPSKVKKMMVRRKGVRPSNSNPVVGGPSKSKTWAKCEVTCPWVLHISKGKHDHSWMAKTYVDTYKCLQTRDVRAYTTTFLSQHIEETLAANPEIPIKSLQVTLEQKTNPSTTVKLDVETNGQLSNETRQFKRIYVCLRALKKGFAEGKREILGFDGAFMKGPFPGQVLTAVGMDSNNGTYPLAYAIVEAETKQSWSWFLEFLGDDLNLFANSNFTFISDRQKGKVYSDYLWKCAAACTVEEFTTYMEEFKAFDADAHKWLKQIQPKHWTKSHFTGRCHSDVLLNNMCEVFNNKLKEIKAEATKYQVQWNGADEYQVTSPYRDQCVVNMRKKTCACRSWELIDIPCKHAVSAIRNMAVNGLDVGMVENWIDLVYWLQTWKAVYSFKISPINGRKLWPKSGCPTIITAPKHHTQVGRPKKKRKKSVKEACQTAYTGTKNKLRRIGKTVTCGKCNKKDHNSRSCKGQ</sequence>
<evidence type="ECO:0000256" key="5">
    <source>
        <dbReference type="SAM" id="MobiDB-lite"/>
    </source>
</evidence>
<dbReference type="InterPro" id="IPR006564">
    <property type="entry name" value="Znf_PMZ"/>
</dbReference>
<dbReference type="EMBL" id="JARYMX010000007">
    <property type="protein sequence ID" value="KAJ9541381.1"/>
    <property type="molecule type" value="Genomic_DNA"/>
</dbReference>
<evidence type="ECO:0000256" key="4">
    <source>
        <dbReference type="PROSITE-ProRule" id="PRU00325"/>
    </source>
</evidence>
<evidence type="ECO:0000259" key="6">
    <source>
        <dbReference type="PROSITE" id="PS50966"/>
    </source>
</evidence>
<feature type="domain" description="SWIM-type" evidence="6">
    <location>
        <begin position="619"/>
        <end position="661"/>
    </location>
</feature>
<protein>
    <recommendedName>
        <fullName evidence="6">SWIM-type domain-containing protein</fullName>
    </recommendedName>
</protein>
<evidence type="ECO:0000256" key="1">
    <source>
        <dbReference type="ARBA" id="ARBA00022723"/>
    </source>
</evidence>
<dbReference type="InterPro" id="IPR007527">
    <property type="entry name" value="Znf_SWIM"/>
</dbReference>
<keyword evidence="8" id="KW-1185">Reference proteome</keyword>
<dbReference type="PANTHER" id="PTHR31973">
    <property type="entry name" value="POLYPROTEIN, PUTATIVE-RELATED"/>
    <property type="match status" value="1"/>
</dbReference>
<name>A0AA38SSZ2_9ASTR</name>
<dbReference type="GO" id="GO:0008270">
    <property type="term" value="F:zinc ion binding"/>
    <property type="evidence" value="ECO:0007669"/>
    <property type="project" value="UniProtKB-KW"/>
</dbReference>
<comment type="caution">
    <text evidence="7">The sequence shown here is derived from an EMBL/GenBank/DDBJ whole genome shotgun (WGS) entry which is preliminary data.</text>
</comment>
<feature type="compositionally biased region" description="Basic and acidic residues" evidence="5">
    <location>
        <begin position="194"/>
        <end position="213"/>
    </location>
</feature>
<dbReference type="Pfam" id="PF04434">
    <property type="entry name" value="SWIM"/>
    <property type="match status" value="1"/>
</dbReference>
<proteinExistence type="predicted"/>
<evidence type="ECO:0000313" key="7">
    <source>
        <dbReference type="EMBL" id="KAJ9541381.1"/>
    </source>
</evidence>
<dbReference type="Proteomes" id="UP001172457">
    <property type="component" value="Chromosome 7"/>
</dbReference>
<dbReference type="PROSITE" id="PS50966">
    <property type="entry name" value="ZF_SWIM"/>
    <property type="match status" value="1"/>
</dbReference>
<evidence type="ECO:0000313" key="8">
    <source>
        <dbReference type="Proteomes" id="UP001172457"/>
    </source>
</evidence>
<dbReference type="Pfam" id="PF10551">
    <property type="entry name" value="MULE"/>
    <property type="match status" value="1"/>
</dbReference>
<dbReference type="PANTHER" id="PTHR31973:SF190">
    <property type="entry name" value="MULE TRANSPOSASE DOMAIN-CONTAINING PROTEIN"/>
    <property type="match status" value="1"/>
</dbReference>
<evidence type="ECO:0000256" key="3">
    <source>
        <dbReference type="ARBA" id="ARBA00022833"/>
    </source>
</evidence>
<reference evidence="7" key="1">
    <citation type="submission" date="2023-03" db="EMBL/GenBank/DDBJ databases">
        <title>Chromosome-scale reference genome and RAD-based genetic map of yellow starthistle (Centaurea solstitialis) reveal putative structural variation and QTLs associated with invader traits.</title>
        <authorList>
            <person name="Reatini B."/>
            <person name="Cang F.A."/>
            <person name="Jiang Q."/>
            <person name="Mckibben M.T.W."/>
            <person name="Barker M.S."/>
            <person name="Rieseberg L.H."/>
            <person name="Dlugosch K.M."/>
        </authorList>
    </citation>
    <scope>NUCLEOTIDE SEQUENCE</scope>
    <source>
        <strain evidence="7">CAN-66</strain>
        <tissue evidence="7">Leaf</tissue>
    </source>
</reference>
<dbReference type="InterPro" id="IPR018289">
    <property type="entry name" value="MULE_transposase_dom"/>
</dbReference>
<feature type="region of interest" description="Disordered" evidence="5">
    <location>
        <begin position="188"/>
        <end position="213"/>
    </location>
</feature>
<keyword evidence="2 4" id="KW-0863">Zinc-finger</keyword>
<keyword evidence="1" id="KW-0479">Metal-binding</keyword>
<dbReference type="SMART" id="SM00575">
    <property type="entry name" value="ZnF_PMZ"/>
    <property type="match status" value="1"/>
</dbReference>
<evidence type="ECO:0000256" key="2">
    <source>
        <dbReference type="ARBA" id="ARBA00022771"/>
    </source>
</evidence>
<dbReference type="AlphaFoldDB" id="A0AA38SSZ2"/>
<gene>
    <name evidence="7" type="ORF">OSB04_027887</name>
</gene>
<keyword evidence="3" id="KW-0862">Zinc</keyword>
<organism evidence="7 8">
    <name type="scientific">Centaurea solstitialis</name>
    <name type="common">yellow star-thistle</name>
    <dbReference type="NCBI Taxonomy" id="347529"/>
    <lineage>
        <taxon>Eukaryota</taxon>
        <taxon>Viridiplantae</taxon>
        <taxon>Streptophyta</taxon>
        <taxon>Embryophyta</taxon>
        <taxon>Tracheophyta</taxon>
        <taxon>Spermatophyta</taxon>
        <taxon>Magnoliopsida</taxon>
        <taxon>eudicotyledons</taxon>
        <taxon>Gunneridae</taxon>
        <taxon>Pentapetalae</taxon>
        <taxon>asterids</taxon>
        <taxon>campanulids</taxon>
        <taxon>Asterales</taxon>
        <taxon>Asteraceae</taxon>
        <taxon>Carduoideae</taxon>
        <taxon>Cardueae</taxon>
        <taxon>Centaureinae</taxon>
        <taxon>Centaurea</taxon>
    </lineage>
</organism>